<dbReference type="STRING" id="497965.Cyan7822_0619"/>
<dbReference type="RefSeq" id="WP_013320765.1">
    <property type="nucleotide sequence ID" value="NC_014501.1"/>
</dbReference>
<accession>E0U9G3</accession>
<feature type="chain" id="PRO_5003141195" evidence="1">
    <location>
        <begin position="27"/>
        <end position="135"/>
    </location>
</feature>
<feature type="signal peptide" evidence="1">
    <location>
        <begin position="1"/>
        <end position="26"/>
    </location>
</feature>
<dbReference type="Proteomes" id="UP000008206">
    <property type="component" value="Chromosome"/>
</dbReference>
<organism evidence="2 3">
    <name type="scientific">Gloeothece verrucosa (strain PCC 7822)</name>
    <name type="common">Cyanothece sp. (strain PCC 7822)</name>
    <dbReference type="NCBI Taxonomy" id="497965"/>
    <lineage>
        <taxon>Bacteria</taxon>
        <taxon>Bacillati</taxon>
        <taxon>Cyanobacteriota</taxon>
        <taxon>Cyanophyceae</taxon>
        <taxon>Oscillatoriophycideae</taxon>
        <taxon>Chroococcales</taxon>
        <taxon>Aphanothecaceae</taxon>
        <taxon>Gloeothece</taxon>
        <taxon>Gloeothece verrucosa</taxon>
    </lineage>
</organism>
<keyword evidence="1" id="KW-0732">Signal</keyword>
<evidence type="ECO:0000256" key="1">
    <source>
        <dbReference type="SAM" id="SignalP"/>
    </source>
</evidence>
<evidence type="ECO:0000313" key="2">
    <source>
        <dbReference type="EMBL" id="ADN12655.1"/>
    </source>
</evidence>
<proteinExistence type="predicted"/>
<gene>
    <name evidence="2" type="ordered locus">Cyan7822_0619</name>
</gene>
<dbReference type="HOGENOM" id="CLU_155767_0_0_3"/>
<keyword evidence="3" id="KW-1185">Reference proteome</keyword>
<reference evidence="3" key="1">
    <citation type="journal article" date="2011" name="MBio">
        <title>Novel metabolic attributes of the genus Cyanothece, comprising a group of unicellular nitrogen-fixing Cyanobacteria.</title>
        <authorList>
            <person name="Bandyopadhyay A."/>
            <person name="Elvitigala T."/>
            <person name="Welsh E."/>
            <person name="Stockel J."/>
            <person name="Liberton M."/>
            <person name="Min H."/>
            <person name="Sherman L.A."/>
            <person name="Pakrasi H.B."/>
        </authorList>
    </citation>
    <scope>NUCLEOTIDE SEQUENCE [LARGE SCALE GENOMIC DNA]</scope>
    <source>
        <strain evidence="3">PCC 7822</strain>
    </source>
</reference>
<sequence length="135" mass="15323">MKRLIFLILTLAIVFAFGFQEQPAYAQTSCRVLSTQPCILKMDKIDSPYNLTINPQQDLLVLYTNDSFVSQVTVQLEVQDQAQDTIELSPNMTMWKSYKFQNLKDAPVTIKFIQSATRGDDIETVIVALQADQRG</sequence>
<protein>
    <submittedName>
        <fullName evidence="2">Uncharacterized protein</fullName>
    </submittedName>
</protein>
<name>E0U9G3_GLOV7</name>
<dbReference type="AlphaFoldDB" id="E0U9G3"/>
<dbReference type="EMBL" id="CP002198">
    <property type="protein sequence ID" value="ADN12655.1"/>
    <property type="molecule type" value="Genomic_DNA"/>
</dbReference>
<evidence type="ECO:0000313" key="3">
    <source>
        <dbReference type="Proteomes" id="UP000008206"/>
    </source>
</evidence>
<dbReference type="KEGG" id="cyj:Cyan7822_0619"/>